<feature type="signal peptide" evidence="1">
    <location>
        <begin position="1"/>
        <end position="22"/>
    </location>
</feature>
<dbReference type="NCBIfam" id="NF008518">
    <property type="entry name" value="PRK11443.1"/>
    <property type="match status" value="1"/>
</dbReference>
<name>A0A4R6EIA8_SCAGO</name>
<evidence type="ECO:0000313" key="2">
    <source>
        <dbReference type="EMBL" id="TDN58390.1"/>
    </source>
</evidence>
<dbReference type="AlphaFoldDB" id="A0A4R6EIA8"/>
<reference evidence="2 3" key="1">
    <citation type="submission" date="2019-03" db="EMBL/GenBank/DDBJ databases">
        <title>Genomic analyses of the natural microbiome of Caenorhabditis elegans.</title>
        <authorList>
            <person name="Samuel B."/>
        </authorList>
    </citation>
    <scope>NUCLEOTIDE SEQUENCE [LARGE SCALE GENOMIC DNA]</scope>
    <source>
        <strain evidence="2 3">BIGb0156</strain>
    </source>
</reference>
<feature type="chain" id="PRO_5020242233" evidence="1">
    <location>
        <begin position="23"/>
        <end position="124"/>
    </location>
</feature>
<evidence type="ECO:0000256" key="1">
    <source>
        <dbReference type="SAM" id="SignalP"/>
    </source>
</evidence>
<dbReference type="EMBL" id="SNVX01000005">
    <property type="protein sequence ID" value="TDN58390.1"/>
    <property type="molecule type" value="Genomic_DNA"/>
</dbReference>
<keyword evidence="3" id="KW-1185">Reference proteome</keyword>
<keyword evidence="1" id="KW-0732">Signal</keyword>
<evidence type="ECO:0000313" key="3">
    <source>
        <dbReference type="Proteomes" id="UP000295530"/>
    </source>
</evidence>
<sequence length="124" mass="13644">MKPVLCALLVLLLIGCQLDPYAHSPQWTSTDWYGEGIDDGRSGVTARSDEQLASDQDDPKVDRKAYLKGYALGLKDICTPHLLFGWGVSGKIYPEGCDSQENAAALREAWQKGMNEGTQTNRLN</sequence>
<comment type="caution">
    <text evidence="2">The sequence shown here is derived from an EMBL/GenBank/DDBJ whole genome shotgun (WGS) entry which is preliminary data.</text>
</comment>
<protein>
    <submittedName>
        <fullName evidence="2">Uncharacterized protein DUF2799</fullName>
    </submittedName>
</protein>
<dbReference type="Proteomes" id="UP000295530">
    <property type="component" value="Unassembled WGS sequence"/>
</dbReference>
<proteinExistence type="predicted"/>
<dbReference type="RefSeq" id="WP_133461072.1">
    <property type="nucleotide sequence ID" value="NZ_SNVX01000005.1"/>
</dbReference>
<dbReference type="PROSITE" id="PS51257">
    <property type="entry name" value="PROKAR_LIPOPROTEIN"/>
    <property type="match status" value="1"/>
</dbReference>
<dbReference type="InterPro" id="IPR021242">
    <property type="entry name" value="DUF2799"/>
</dbReference>
<accession>A0A4R6EIA8</accession>
<organism evidence="2 3">
    <name type="scientific">Scandinavium goeteborgense</name>
    <dbReference type="NCBI Taxonomy" id="1851514"/>
    <lineage>
        <taxon>Bacteria</taxon>
        <taxon>Pseudomonadati</taxon>
        <taxon>Pseudomonadota</taxon>
        <taxon>Gammaproteobacteria</taxon>
        <taxon>Enterobacterales</taxon>
        <taxon>Enterobacteriaceae</taxon>
        <taxon>Scandinavium</taxon>
    </lineage>
</organism>
<dbReference type="Pfam" id="PF10973">
    <property type="entry name" value="DUF2799"/>
    <property type="match status" value="1"/>
</dbReference>
<dbReference type="OrthoDB" id="6433560at2"/>
<gene>
    <name evidence="2" type="ORF">EC847_10511</name>
</gene>